<organism evidence="2 3">
    <name type="scientific">Trichodelitschia bisporula</name>
    <dbReference type="NCBI Taxonomy" id="703511"/>
    <lineage>
        <taxon>Eukaryota</taxon>
        <taxon>Fungi</taxon>
        <taxon>Dikarya</taxon>
        <taxon>Ascomycota</taxon>
        <taxon>Pezizomycotina</taxon>
        <taxon>Dothideomycetes</taxon>
        <taxon>Dothideomycetes incertae sedis</taxon>
        <taxon>Phaeotrichales</taxon>
        <taxon>Phaeotrichaceae</taxon>
        <taxon>Trichodelitschia</taxon>
    </lineage>
</organism>
<gene>
    <name evidence="2" type="ORF">EJ06DRAFT_560399</name>
</gene>
<accession>A0A6G1HJ69</accession>
<sequence>MLRPATDAYLATCRDFFHHCPTETCGALYRVTEYRIYPYCFRGICTACGSSVQTHHCPGGMEMEAVSEPEAVRPWTGPLGDELSFETAEAHKDTEYADPADGLDSD</sequence>
<name>A0A6G1HJ69_9PEZI</name>
<dbReference type="EMBL" id="ML996710">
    <property type="protein sequence ID" value="KAF2395941.1"/>
    <property type="molecule type" value="Genomic_DNA"/>
</dbReference>
<dbReference type="Proteomes" id="UP000799640">
    <property type="component" value="Unassembled WGS sequence"/>
</dbReference>
<proteinExistence type="predicted"/>
<evidence type="ECO:0000256" key="1">
    <source>
        <dbReference type="SAM" id="MobiDB-lite"/>
    </source>
</evidence>
<reference evidence="2" key="1">
    <citation type="journal article" date="2020" name="Stud. Mycol.">
        <title>101 Dothideomycetes genomes: a test case for predicting lifestyles and emergence of pathogens.</title>
        <authorList>
            <person name="Haridas S."/>
            <person name="Albert R."/>
            <person name="Binder M."/>
            <person name="Bloem J."/>
            <person name="Labutti K."/>
            <person name="Salamov A."/>
            <person name="Andreopoulos B."/>
            <person name="Baker S."/>
            <person name="Barry K."/>
            <person name="Bills G."/>
            <person name="Bluhm B."/>
            <person name="Cannon C."/>
            <person name="Castanera R."/>
            <person name="Culley D."/>
            <person name="Daum C."/>
            <person name="Ezra D."/>
            <person name="Gonzalez J."/>
            <person name="Henrissat B."/>
            <person name="Kuo A."/>
            <person name="Liang C."/>
            <person name="Lipzen A."/>
            <person name="Lutzoni F."/>
            <person name="Magnuson J."/>
            <person name="Mondo S."/>
            <person name="Nolan M."/>
            <person name="Ohm R."/>
            <person name="Pangilinan J."/>
            <person name="Park H.-J."/>
            <person name="Ramirez L."/>
            <person name="Alfaro M."/>
            <person name="Sun H."/>
            <person name="Tritt A."/>
            <person name="Yoshinaga Y."/>
            <person name="Zwiers L.-H."/>
            <person name="Turgeon B."/>
            <person name="Goodwin S."/>
            <person name="Spatafora J."/>
            <person name="Crous P."/>
            <person name="Grigoriev I."/>
        </authorList>
    </citation>
    <scope>NUCLEOTIDE SEQUENCE</scope>
    <source>
        <strain evidence="2">CBS 262.69</strain>
    </source>
</reference>
<evidence type="ECO:0000313" key="2">
    <source>
        <dbReference type="EMBL" id="KAF2395941.1"/>
    </source>
</evidence>
<feature type="compositionally biased region" description="Acidic residues" evidence="1">
    <location>
        <begin position="96"/>
        <end position="106"/>
    </location>
</feature>
<dbReference type="AlphaFoldDB" id="A0A6G1HJ69"/>
<evidence type="ECO:0000313" key="3">
    <source>
        <dbReference type="Proteomes" id="UP000799640"/>
    </source>
</evidence>
<feature type="region of interest" description="Disordered" evidence="1">
    <location>
        <begin position="87"/>
        <end position="106"/>
    </location>
</feature>
<protein>
    <submittedName>
        <fullName evidence="2">Uncharacterized protein</fullName>
    </submittedName>
</protein>
<keyword evidence="3" id="KW-1185">Reference proteome</keyword>